<dbReference type="EMBL" id="GBRH01191063">
    <property type="protein sequence ID" value="JAE06833.1"/>
    <property type="molecule type" value="Transcribed_RNA"/>
</dbReference>
<evidence type="ECO:0000313" key="1">
    <source>
        <dbReference type="EMBL" id="JAE06833.1"/>
    </source>
</evidence>
<protein>
    <submittedName>
        <fullName evidence="1">Uncharacterized protein</fullName>
    </submittedName>
</protein>
<dbReference type="AlphaFoldDB" id="A0A0A9FEY6"/>
<reference evidence="1" key="1">
    <citation type="submission" date="2014-09" db="EMBL/GenBank/DDBJ databases">
        <authorList>
            <person name="Magalhaes I.L.F."/>
            <person name="Oliveira U."/>
            <person name="Santos F.R."/>
            <person name="Vidigal T.H.D.A."/>
            <person name="Brescovit A.D."/>
            <person name="Santos A.J."/>
        </authorList>
    </citation>
    <scope>NUCLEOTIDE SEQUENCE</scope>
    <source>
        <tissue evidence="1">Shoot tissue taken approximately 20 cm above the soil surface</tissue>
    </source>
</reference>
<reference evidence="1" key="2">
    <citation type="journal article" date="2015" name="Data Brief">
        <title>Shoot transcriptome of the giant reed, Arundo donax.</title>
        <authorList>
            <person name="Barrero R.A."/>
            <person name="Guerrero F.D."/>
            <person name="Moolhuijzen P."/>
            <person name="Goolsby J.A."/>
            <person name="Tidwell J."/>
            <person name="Bellgard S.E."/>
            <person name="Bellgard M.I."/>
        </authorList>
    </citation>
    <scope>NUCLEOTIDE SEQUENCE</scope>
    <source>
        <tissue evidence="1">Shoot tissue taken approximately 20 cm above the soil surface</tissue>
    </source>
</reference>
<sequence length="46" mass="5329">MIQNIWFLHQIQVTLPELPILMVQTDLLGYKIGGFYSEHTGTESCY</sequence>
<name>A0A0A9FEY6_ARUDO</name>
<organism evidence="1">
    <name type="scientific">Arundo donax</name>
    <name type="common">Giant reed</name>
    <name type="synonym">Donax arundinaceus</name>
    <dbReference type="NCBI Taxonomy" id="35708"/>
    <lineage>
        <taxon>Eukaryota</taxon>
        <taxon>Viridiplantae</taxon>
        <taxon>Streptophyta</taxon>
        <taxon>Embryophyta</taxon>
        <taxon>Tracheophyta</taxon>
        <taxon>Spermatophyta</taxon>
        <taxon>Magnoliopsida</taxon>
        <taxon>Liliopsida</taxon>
        <taxon>Poales</taxon>
        <taxon>Poaceae</taxon>
        <taxon>PACMAD clade</taxon>
        <taxon>Arundinoideae</taxon>
        <taxon>Arundineae</taxon>
        <taxon>Arundo</taxon>
    </lineage>
</organism>
<proteinExistence type="predicted"/>
<accession>A0A0A9FEY6</accession>